<protein>
    <submittedName>
        <fullName evidence="2">Uncharacterized protein</fullName>
    </submittedName>
</protein>
<feature type="compositionally biased region" description="Polar residues" evidence="1">
    <location>
        <begin position="175"/>
        <end position="186"/>
    </location>
</feature>
<feature type="region of interest" description="Disordered" evidence="1">
    <location>
        <begin position="142"/>
        <end position="163"/>
    </location>
</feature>
<sequence length="220" mass="24322">QIYVNYVASWQYVAGTQQRNSRKAFRSRYHVLLCAHIAWGLQSWRKTERKMGSARIRALLQQAPCFQARAFTTTPQLQPTIIAPDMKVPCISPYTSPRTRPRSEMATMSLAPADSLRPTHQSHLRAPLPPSRLFLQIVARKAEDQPPPPGSPGYRWHAPPELPTAEHCGTAAAVLSSSDPHTTPQQRMHVARHRPRVQAAAAVTARSAHDTAAASAGSRC</sequence>
<organism evidence="2 3">
    <name type="scientific">Tribonema minus</name>
    <dbReference type="NCBI Taxonomy" id="303371"/>
    <lineage>
        <taxon>Eukaryota</taxon>
        <taxon>Sar</taxon>
        <taxon>Stramenopiles</taxon>
        <taxon>Ochrophyta</taxon>
        <taxon>PX clade</taxon>
        <taxon>Xanthophyceae</taxon>
        <taxon>Tribonematales</taxon>
        <taxon>Tribonemataceae</taxon>
        <taxon>Tribonema</taxon>
    </lineage>
</organism>
<dbReference type="AlphaFoldDB" id="A0A835YLI3"/>
<dbReference type="EMBL" id="JAFCMP010000525">
    <property type="protein sequence ID" value="KAG5177375.1"/>
    <property type="molecule type" value="Genomic_DNA"/>
</dbReference>
<feature type="region of interest" description="Disordered" evidence="1">
    <location>
        <begin position="175"/>
        <end position="196"/>
    </location>
</feature>
<feature type="non-terminal residue" evidence="2">
    <location>
        <position position="1"/>
    </location>
</feature>
<keyword evidence="3" id="KW-1185">Reference proteome</keyword>
<comment type="caution">
    <text evidence="2">The sequence shown here is derived from an EMBL/GenBank/DDBJ whole genome shotgun (WGS) entry which is preliminary data.</text>
</comment>
<accession>A0A835YLI3</accession>
<evidence type="ECO:0000313" key="2">
    <source>
        <dbReference type="EMBL" id="KAG5177375.1"/>
    </source>
</evidence>
<proteinExistence type="predicted"/>
<evidence type="ECO:0000313" key="3">
    <source>
        <dbReference type="Proteomes" id="UP000664859"/>
    </source>
</evidence>
<reference evidence="2" key="1">
    <citation type="submission" date="2021-02" db="EMBL/GenBank/DDBJ databases">
        <title>First Annotated Genome of the Yellow-green Alga Tribonema minus.</title>
        <authorList>
            <person name="Mahan K.M."/>
        </authorList>
    </citation>
    <scope>NUCLEOTIDE SEQUENCE</scope>
    <source>
        <strain evidence="2">UTEX B ZZ1240</strain>
    </source>
</reference>
<evidence type="ECO:0000256" key="1">
    <source>
        <dbReference type="SAM" id="MobiDB-lite"/>
    </source>
</evidence>
<dbReference type="Proteomes" id="UP000664859">
    <property type="component" value="Unassembled WGS sequence"/>
</dbReference>
<gene>
    <name evidence="2" type="ORF">JKP88DRAFT_332304</name>
</gene>
<name>A0A835YLI3_9STRA</name>